<dbReference type="InterPro" id="IPR007484">
    <property type="entry name" value="Peptidase_M28"/>
</dbReference>
<dbReference type="PANTHER" id="PTHR12147">
    <property type="entry name" value="METALLOPEPTIDASE M28 FAMILY MEMBER"/>
    <property type="match status" value="1"/>
</dbReference>
<dbReference type="AlphaFoldDB" id="A0A8J2TU45"/>
<dbReference type="SUPFAM" id="SSF53187">
    <property type="entry name" value="Zn-dependent exopeptidases"/>
    <property type="match status" value="1"/>
</dbReference>
<dbReference type="Pfam" id="PF04389">
    <property type="entry name" value="Peptidase_M28"/>
    <property type="match status" value="1"/>
</dbReference>
<evidence type="ECO:0000313" key="2">
    <source>
        <dbReference type="EMBL" id="GFZ92281.1"/>
    </source>
</evidence>
<accession>A0A8J2TU45</accession>
<reference evidence="2 3" key="1">
    <citation type="journal article" date="2014" name="Int. J. Syst. Evol. Microbiol.">
        <title>Complete genome sequence of Corynebacterium casei LMG S-19264T (=DSM 44701T), isolated from a smear-ripened cheese.</title>
        <authorList>
            <consortium name="US DOE Joint Genome Institute (JGI-PGF)"/>
            <person name="Walter F."/>
            <person name="Albersmeier A."/>
            <person name="Kalinowski J."/>
            <person name="Ruckert C."/>
        </authorList>
    </citation>
    <scope>NUCLEOTIDE SEQUENCE [LARGE SCALE GENOMIC DNA]</scope>
    <source>
        <strain evidence="2 3">CGMCC 1.15295</strain>
    </source>
</reference>
<dbReference type="Proteomes" id="UP000598120">
    <property type="component" value="Unassembled WGS sequence"/>
</dbReference>
<name>A0A8J2TU45_9FLAO</name>
<dbReference type="CDD" id="cd03877">
    <property type="entry name" value="M28_like"/>
    <property type="match status" value="1"/>
</dbReference>
<dbReference type="InterPro" id="IPR045175">
    <property type="entry name" value="M28_fam"/>
</dbReference>
<dbReference type="GO" id="GO:0006508">
    <property type="term" value="P:proteolysis"/>
    <property type="evidence" value="ECO:0007669"/>
    <property type="project" value="InterPro"/>
</dbReference>
<dbReference type="EMBL" id="BMIC01000006">
    <property type="protein sequence ID" value="GFZ92281.1"/>
    <property type="molecule type" value="Genomic_DNA"/>
</dbReference>
<comment type="caution">
    <text evidence="2">The sequence shown here is derived from an EMBL/GenBank/DDBJ whole genome shotgun (WGS) entry which is preliminary data.</text>
</comment>
<sequence length="319" mass="36008">MNNDDPSQNIIPEPSKNDVIMTSTTETNTKMLVSASELKDIVTYLASDELQGRNTGTEGIDKAATYIENKLKSYNVKPYFETYRDNYLAKGKDAFNVIGFVEGNDPELKKEVIILGAHYDHIGFGKKVEGDSIANGANDDATGTAAVLAMAKYFAAKKNNKRSILFTLYSGEEMGLLGSKHLAQRLKDLNVDLYTMINFEMIGVPMVGKEYDAYFTGFDLSNMAPKLNEYVDHSLLGLLPQAKEYQLFYRSDNYPFFKAFNKPCHAISTFDFTNYDYYHHVDDEADKMDYEFMATLVSKMIPAFEAMSNTDTKEIKMNE</sequence>
<gene>
    <name evidence="2" type="ORF">GCM10011531_25100</name>
</gene>
<dbReference type="PANTHER" id="PTHR12147:SF26">
    <property type="entry name" value="PEPTIDASE M28 DOMAIN-CONTAINING PROTEIN"/>
    <property type="match status" value="1"/>
</dbReference>
<protein>
    <submittedName>
        <fullName evidence="2">Peptidase M28</fullName>
    </submittedName>
</protein>
<proteinExistence type="predicted"/>
<feature type="domain" description="Peptidase M28" evidence="1">
    <location>
        <begin position="96"/>
        <end position="295"/>
    </location>
</feature>
<evidence type="ECO:0000259" key="1">
    <source>
        <dbReference type="Pfam" id="PF04389"/>
    </source>
</evidence>
<organism evidence="2 3">
    <name type="scientific">Aquaticitalea lipolytica</name>
    <dbReference type="NCBI Taxonomy" id="1247562"/>
    <lineage>
        <taxon>Bacteria</taxon>
        <taxon>Pseudomonadati</taxon>
        <taxon>Bacteroidota</taxon>
        <taxon>Flavobacteriia</taxon>
        <taxon>Flavobacteriales</taxon>
        <taxon>Flavobacteriaceae</taxon>
        <taxon>Aquaticitalea</taxon>
    </lineage>
</organism>
<dbReference type="GO" id="GO:0008235">
    <property type="term" value="F:metalloexopeptidase activity"/>
    <property type="evidence" value="ECO:0007669"/>
    <property type="project" value="InterPro"/>
</dbReference>
<keyword evidence="3" id="KW-1185">Reference proteome</keyword>
<evidence type="ECO:0000313" key="3">
    <source>
        <dbReference type="Proteomes" id="UP000598120"/>
    </source>
</evidence>
<dbReference type="Gene3D" id="3.40.630.10">
    <property type="entry name" value="Zn peptidases"/>
    <property type="match status" value="1"/>
</dbReference>